<dbReference type="AlphaFoldDB" id="A0A2T0M319"/>
<dbReference type="InterPro" id="IPR001647">
    <property type="entry name" value="HTH_TetR"/>
</dbReference>
<feature type="DNA-binding region" description="H-T-H motif" evidence="4">
    <location>
        <begin position="51"/>
        <end position="70"/>
    </location>
</feature>
<dbReference type="GO" id="GO:0000976">
    <property type="term" value="F:transcription cis-regulatory region binding"/>
    <property type="evidence" value="ECO:0007669"/>
    <property type="project" value="TreeGrafter"/>
</dbReference>
<keyword evidence="7" id="KW-1185">Reference proteome</keyword>
<evidence type="ECO:0000256" key="4">
    <source>
        <dbReference type="PROSITE-ProRule" id="PRU00335"/>
    </source>
</evidence>
<reference evidence="6 7" key="1">
    <citation type="submission" date="2018-03" db="EMBL/GenBank/DDBJ databases">
        <title>Genomic Encyclopedia of Type Strains, Phase III (KMG-III): the genomes of soil and plant-associated and newly described type strains.</title>
        <authorList>
            <person name="Whitman W."/>
        </authorList>
    </citation>
    <scope>NUCLEOTIDE SEQUENCE [LARGE SCALE GENOMIC DNA]</scope>
    <source>
        <strain evidence="6 7">CGMCC 4.7125</strain>
    </source>
</reference>
<dbReference type="Gene3D" id="1.10.10.60">
    <property type="entry name" value="Homeodomain-like"/>
    <property type="match status" value="1"/>
</dbReference>
<dbReference type="InterPro" id="IPR050109">
    <property type="entry name" value="HTH-type_TetR-like_transc_reg"/>
</dbReference>
<dbReference type="GO" id="GO:0045892">
    <property type="term" value="P:negative regulation of DNA-templated transcription"/>
    <property type="evidence" value="ECO:0007669"/>
    <property type="project" value="InterPro"/>
</dbReference>
<dbReference type="RefSeq" id="WP_245900383.1">
    <property type="nucleotide sequence ID" value="NZ_PVNH01000001.1"/>
</dbReference>
<feature type="domain" description="HTH tetR-type" evidence="5">
    <location>
        <begin position="28"/>
        <end position="88"/>
    </location>
</feature>
<evidence type="ECO:0000256" key="2">
    <source>
        <dbReference type="ARBA" id="ARBA00023125"/>
    </source>
</evidence>
<dbReference type="InterPro" id="IPR004111">
    <property type="entry name" value="Repressor_TetR_C"/>
</dbReference>
<gene>
    <name evidence="6" type="ORF">B0I33_101296</name>
</gene>
<keyword evidence="2 4" id="KW-0238">DNA-binding</keyword>
<organism evidence="6 7">
    <name type="scientific">Prauserella shujinwangii</name>
    <dbReference type="NCBI Taxonomy" id="1453103"/>
    <lineage>
        <taxon>Bacteria</taxon>
        <taxon>Bacillati</taxon>
        <taxon>Actinomycetota</taxon>
        <taxon>Actinomycetes</taxon>
        <taxon>Pseudonocardiales</taxon>
        <taxon>Pseudonocardiaceae</taxon>
        <taxon>Prauserella</taxon>
    </lineage>
</organism>
<dbReference type="Pfam" id="PF00440">
    <property type="entry name" value="TetR_N"/>
    <property type="match status" value="1"/>
</dbReference>
<comment type="caution">
    <text evidence="6">The sequence shown here is derived from an EMBL/GenBank/DDBJ whole genome shotgun (WGS) entry which is preliminary data.</text>
</comment>
<keyword evidence="3" id="KW-0804">Transcription</keyword>
<evidence type="ECO:0000259" key="5">
    <source>
        <dbReference type="PROSITE" id="PS50977"/>
    </source>
</evidence>
<dbReference type="InterPro" id="IPR036271">
    <property type="entry name" value="Tet_transcr_reg_TetR-rel_C_sf"/>
</dbReference>
<proteinExistence type="predicted"/>
<evidence type="ECO:0000256" key="3">
    <source>
        <dbReference type="ARBA" id="ARBA00023163"/>
    </source>
</evidence>
<dbReference type="PANTHER" id="PTHR30055">
    <property type="entry name" value="HTH-TYPE TRANSCRIPTIONAL REGULATOR RUTR"/>
    <property type="match status" value="1"/>
</dbReference>
<dbReference type="Gene3D" id="1.10.357.10">
    <property type="entry name" value="Tetracycline Repressor, domain 2"/>
    <property type="match status" value="1"/>
</dbReference>
<keyword evidence="1" id="KW-0805">Transcription regulation</keyword>
<dbReference type="GO" id="GO:0003700">
    <property type="term" value="F:DNA-binding transcription factor activity"/>
    <property type="evidence" value="ECO:0007669"/>
    <property type="project" value="TreeGrafter"/>
</dbReference>
<dbReference type="PANTHER" id="PTHR30055:SF151">
    <property type="entry name" value="TRANSCRIPTIONAL REGULATORY PROTEIN"/>
    <property type="match status" value="1"/>
</dbReference>
<dbReference type="InterPro" id="IPR009057">
    <property type="entry name" value="Homeodomain-like_sf"/>
</dbReference>
<name>A0A2T0M319_9PSEU</name>
<dbReference type="Proteomes" id="UP000238362">
    <property type="component" value="Unassembled WGS sequence"/>
</dbReference>
<accession>A0A2T0M319</accession>
<evidence type="ECO:0000313" key="6">
    <source>
        <dbReference type="EMBL" id="PRX51143.1"/>
    </source>
</evidence>
<protein>
    <submittedName>
        <fullName evidence="6">TetR family transcriptional regulator</fullName>
    </submittedName>
</protein>
<evidence type="ECO:0000313" key="7">
    <source>
        <dbReference type="Proteomes" id="UP000238362"/>
    </source>
</evidence>
<dbReference type="EMBL" id="PVNH01000001">
    <property type="protein sequence ID" value="PRX51143.1"/>
    <property type="molecule type" value="Genomic_DNA"/>
</dbReference>
<dbReference type="Pfam" id="PF02909">
    <property type="entry name" value="TetR_C_1"/>
    <property type="match status" value="1"/>
</dbReference>
<sequence length="245" mass="27197">MTAEEPSLPAHVRMWMPQPKRGRGPAPAYSREQIADAAIGIADRDGLGAVSMRKVAAELGTGAMSLYRYVENKHCLYELMADRMLGRREWPELTGDWRTDLRDLARGQRAIMLEHPWLTEVWSGRPTLGPNMLAGLERALSIVDGLGMGIDDMFETVGMIDAWVTGYVKNELAARADLGGVAGEELQRQLGGYVESLVASGEYPYFTRIVREARGPHSTYGEHFERTLDRLLAGIEATLPPRGRE</sequence>
<dbReference type="SUPFAM" id="SSF48498">
    <property type="entry name" value="Tetracyclin repressor-like, C-terminal domain"/>
    <property type="match status" value="1"/>
</dbReference>
<evidence type="ECO:0000256" key="1">
    <source>
        <dbReference type="ARBA" id="ARBA00023015"/>
    </source>
</evidence>
<dbReference type="SUPFAM" id="SSF46689">
    <property type="entry name" value="Homeodomain-like"/>
    <property type="match status" value="1"/>
</dbReference>
<dbReference type="PROSITE" id="PS50977">
    <property type="entry name" value="HTH_TETR_2"/>
    <property type="match status" value="1"/>
</dbReference>